<name>A0ABR4M3G4_9EURO</name>
<organism evidence="4 5">
    <name type="scientific">Aspergillus lucknowensis</name>
    <dbReference type="NCBI Taxonomy" id="176173"/>
    <lineage>
        <taxon>Eukaryota</taxon>
        <taxon>Fungi</taxon>
        <taxon>Dikarya</taxon>
        <taxon>Ascomycota</taxon>
        <taxon>Pezizomycotina</taxon>
        <taxon>Eurotiomycetes</taxon>
        <taxon>Eurotiomycetidae</taxon>
        <taxon>Eurotiales</taxon>
        <taxon>Aspergillaceae</taxon>
        <taxon>Aspergillus</taxon>
        <taxon>Aspergillus subgen. Nidulantes</taxon>
    </lineage>
</organism>
<dbReference type="InterPro" id="IPR008030">
    <property type="entry name" value="NmrA-like"/>
</dbReference>
<dbReference type="GeneID" id="98140754"/>
<gene>
    <name evidence="4" type="ORF">BJX67DRAFT_217948</name>
</gene>
<dbReference type="EMBL" id="JBFXLQ010000004">
    <property type="protein sequence ID" value="KAL2871136.1"/>
    <property type="molecule type" value="Genomic_DNA"/>
</dbReference>
<keyword evidence="2" id="KW-0521">NADP</keyword>
<evidence type="ECO:0000313" key="4">
    <source>
        <dbReference type="EMBL" id="KAL2871136.1"/>
    </source>
</evidence>
<dbReference type="Gene3D" id="3.40.50.720">
    <property type="entry name" value="NAD(P)-binding Rossmann-like Domain"/>
    <property type="match status" value="1"/>
</dbReference>
<dbReference type="PANTHER" id="PTHR42748">
    <property type="entry name" value="NITROGEN METABOLITE REPRESSION PROTEIN NMRA FAMILY MEMBER"/>
    <property type="match status" value="1"/>
</dbReference>
<protein>
    <recommendedName>
        <fullName evidence="3">NmrA-like domain-containing protein</fullName>
    </recommendedName>
</protein>
<evidence type="ECO:0000259" key="3">
    <source>
        <dbReference type="Pfam" id="PF05368"/>
    </source>
</evidence>
<reference evidence="4 5" key="1">
    <citation type="submission" date="2024-07" db="EMBL/GenBank/DDBJ databases">
        <title>Section-level genome sequencing and comparative genomics of Aspergillus sections Usti and Cavernicolus.</title>
        <authorList>
            <consortium name="Lawrence Berkeley National Laboratory"/>
            <person name="Nybo J.L."/>
            <person name="Vesth T.C."/>
            <person name="Theobald S."/>
            <person name="Frisvad J.C."/>
            <person name="Larsen T.O."/>
            <person name="Kjaerboelling I."/>
            <person name="Rothschild-Mancinelli K."/>
            <person name="Lyhne E.K."/>
            <person name="Kogle M.E."/>
            <person name="Barry K."/>
            <person name="Clum A."/>
            <person name="Na H."/>
            <person name="Ledsgaard L."/>
            <person name="Lin J."/>
            <person name="Lipzen A."/>
            <person name="Kuo A."/>
            <person name="Riley R."/>
            <person name="Mondo S."/>
            <person name="Labutti K."/>
            <person name="Haridas S."/>
            <person name="Pangalinan J."/>
            <person name="Salamov A.A."/>
            <person name="Simmons B.A."/>
            <person name="Magnuson J.K."/>
            <person name="Chen J."/>
            <person name="Drula E."/>
            <person name="Henrissat B."/>
            <person name="Wiebenga A."/>
            <person name="Lubbers R.J."/>
            <person name="Gomes A.C."/>
            <person name="Macurrencykelacurrency M.R."/>
            <person name="Stajich J."/>
            <person name="Grigoriev I.V."/>
            <person name="Mortensen U.H."/>
            <person name="De Vries R.P."/>
            <person name="Baker S.E."/>
            <person name="Andersen M.R."/>
        </authorList>
    </citation>
    <scope>NUCLEOTIDE SEQUENCE [LARGE SCALE GENOMIC DNA]</scope>
    <source>
        <strain evidence="4 5">CBS 449.75</strain>
    </source>
</reference>
<dbReference type="PANTHER" id="PTHR42748:SF26">
    <property type="entry name" value="NMRA-LIKE DOMAIN-CONTAINING PROTEIN"/>
    <property type="match status" value="1"/>
</dbReference>
<evidence type="ECO:0000256" key="1">
    <source>
        <dbReference type="ARBA" id="ARBA00006328"/>
    </source>
</evidence>
<feature type="domain" description="NmrA-like" evidence="3">
    <location>
        <begin position="7"/>
        <end position="271"/>
    </location>
</feature>
<evidence type="ECO:0000313" key="5">
    <source>
        <dbReference type="Proteomes" id="UP001610432"/>
    </source>
</evidence>
<dbReference type="Gene3D" id="3.90.25.10">
    <property type="entry name" value="UDP-galactose 4-epimerase, domain 1"/>
    <property type="match status" value="1"/>
</dbReference>
<dbReference type="InterPro" id="IPR036291">
    <property type="entry name" value="NAD(P)-bd_dom_sf"/>
</dbReference>
<dbReference type="Proteomes" id="UP001610432">
    <property type="component" value="Unassembled WGS sequence"/>
</dbReference>
<evidence type="ECO:0000256" key="2">
    <source>
        <dbReference type="ARBA" id="ARBA00022857"/>
    </source>
</evidence>
<dbReference type="Pfam" id="PF05368">
    <property type="entry name" value="NmrA"/>
    <property type="match status" value="1"/>
</dbReference>
<dbReference type="InterPro" id="IPR051164">
    <property type="entry name" value="NmrA-like_oxidored"/>
</dbReference>
<keyword evidence="5" id="KW-1185">Reference proteome</keyword>
<dbReference type="RefSeq" id="XP_070890115.1">
    <property type="nucleotide sequence ID" value="XM_071025682.1"/>
</dbReference>
<comment type="caution">
    <text evidence="4">The sequence shown here is derived from an EMBL/GenBank/DDBJ whole genome shotgun (WGS) entry which is preliminary data.</text>
</comment>
<sequence>MSSAKPLLVVLGATGKQGGSVLSYFLSLSPSPYNLRGVTRNPTSPEAISLASAGVEIATANFDDPSSLDAAFKGASAIFSVTNFWESFADPSQRKKAAELGQSIGTFCRDKEFQQTKNIIDAAAKVNTLQRFIISSMVNSNKLSGGKYPHVYDYEGKALGDEYGQSAHPTLWEKTSVLYAGLYLENYFGPTGALFRPKLNQAKDTLVLTLAEPLATTPFPFCSVANDIGVLVHALLRGPPGKRLLGVNECLSLRDSTKVLAEVLGKKVEFVDSNPSFELGDPDLEQVNADMLGFWVEFGYDGGNVDGNILRPGNMGVPVQLKTVREWFEKQDWASVLEVE</sequence>
<accession>A0ABR4M3G4</accession>
<comment type="similarity">
    <text evidence="1">Belongs to the NmrA-type oxidoreductase family.</text>
</comment>
<dbReference type="SUPFAM" id="SSF51735">
    <property type="entry name" value="NAD(P)-binding Rossmann-fold domains"/>
    <property type="match status" value="1"/>
</dbReference>
<proteinExistence type="inferred from homology"/>